<evidence type="ECO:0000256" key="1">
    <source>
        <dbReference type="SAM" id="Phobius"/>
    </source>
</evidence>
<keyword evidence="1" id="KW-1133">Transmembrane helix</keyword>
<evidence type="ECO:0000313" key="3">
    <source>
        <dbReference type="Proteomes" id="UP001317779"/>
    </source>
</evidence>
<keyword evidence="1" id="KW-0812">Transmembrane</keyword>
<organism evidence="2 3">
    <name type="scientific">Microbacterium terricola</name>
    <dbReference type="NCBI Taxonomy" id="344163"/>
    <lineage>
        <taxon>Bacteria</taxon>
        <taxon>Bacillati</taxon>
        <taxon>Actinomycetota</taxon>
        <taxon>Actinomycetes</taxon>
        <taxon>Micrococcales</taxon>
        <taxon>Microbacteriaceae</taxon>
        <taxon>Microbacterium</taxon>
    </lineage>
</organism>
<evidence type="ECO:0008006" key="4">
    <source>
        <dbReference type="Google" id="ProtNLM"/>
    </source>
</evidence>
<dbReference type="Pfam" id="PF07963">
    <property type="entry name" value="N_methyl"/>
    <property type="match status" value="1"/>
</dbReference>
<accession>A0ABM8DXN0</accession>
<dbReference type="NCBIfam" id="TIGR02532">
    <property type="entry name" value="IV_pilin_GFxxxE"/>
    <property type="match status" value="1"/>
</dbReference>
<reference evidence="2 3" key="1">
    <citation type="submission" date="2022-12" db="EMBL/GenBank/DDBJ databases">
        <title>Microbacterium terricola strain KV-448 chromosome, complete genome.</title>
        <authorList>
            <person name="Oshima T."/>
            <person name="Moriya T."/>
            <person name="Bessho Y."/>
        </authorList>
    </citation>
    <scope>NUCLEOTIDE SEQUENCE [LARGE SCALE GENOMIC DNA]</scope>
    <source>
        <strain evidence="2 3">KV-448</strain>
    </source>
</reference>
<dbReference type="SUPFAM" id="SSF54523">
    <property type="entry name" value="Pili subunits"/>
    <property type="match status" value="1"/>
</dbReference>
<dbReference type="InterPro" id="IPR012902">
    <property type="entry name" value="N_methyl_site"/>
</dbReference>
<protein>
    <recommendedName>
        <fullName evidence="4">Prepilin-type N-terminal cleavage/methylation domain-containing protein</fullName>
    </recommendedName>
</protein>
<dbReference type="InterPro" id="IPR045584">
    <property type="entry name" value="Pilin-like"/>
</dbReference>
<name>A0ABM8DXN0_9MICO</name>
<proteinExistence type="predicted"/>
<keyword evidence="1" id="KW-0472">Membrane</keyword>
<dbReference type="PROSITE" id="PS00409">
    <property type="entry name" value="PROKAR_NTER_METHYL"/>
    <property type="match status" value="1"/>
</dbReference>
<dbReference type="EMBL" id="AP027141">
    <property type="protein sequence ID" value="BDV30352.1"/>
    <property type="molecule type" value="Genomic_DNA"/>
</dbReference>
<keyword evidence="3" id="KW-1185">Reference proteome</keyword>
<dbReference type="RefSeq" id="WP_263795783.1">
    <property type="nucleotide sequence ID" value="NZ_AP027141.1"/>
</dbReference>
<feature type="transmembrane region" description="Helical" evidence="1">
    <location>
        <begin position="12"/>
        <end position="34"/>
    </location>
</feature>
<dbReference type="Proteomes" id="UP001317779">
    <property type="component" value="Chromosome"/>
</dbReference>
<sequence length="137" mass="14124">MAERHQERGFSLIEVVIAIFVFAVISLAILPLAIQAAALSTVNRDQAAANALASSQLAGIRSSFPDDSTNSCAAVRATQITQVKDPAETDLTANLVVSACPASYPGVVTITATVYDPAESSTDAVVTMATQIVVTAS</sequence>
<gene>
    <name evidence="2" type="ORF">Microterr_10120</name>
</gene>
<evidence type="ECO:0000313" key="2">
    <source>
        <dbReference type="EMBL" id="BDV30352.1"/>
    </source>
</evidence>